<evidence type="ECO:0000256" key="4">
    <source>
        <dbReference type="ARBA" id="ARBA00022679"/>
    </source>
</evidence>
<keyword evidence="4" id="KW-0808">Transferase</keyword>
<comment type="subcellular location">
    <subcellularLocation>
        <location evidence="1">Cytoplasm</location>
    </subcellularLocation>
</comment>
<dbReference type="FunFam" id="2.70.70.10:FF:000001">
    <property type="entry name" value="PTS system glucose-specific IIA component"/>
    <property type="match status" value="1"/>
</dbReference>
<evidence type="ECO:0000256" key="6">
    <source>
        <dbReference type="ARBA" id="ARBA00022777"/>
    </source>
</evidence>
<dbReference type="InterPro" id="IPR050890">
    <property type="entry name" value="PTS_EIIA_component"/>
</dbReference>
<organism evidence="8 9">
    <name type="scientific">Salsuginibacillus halophilus</name>
    <dbReference type="NCBI Taxonomy" id="517424"/>
    <lineage>
        <taxon>Bacteria</taxon>
        <taxon>Bacillati</taxon>
        <taxon>Bacillota</taxon>
        <taxon>Bacilli</taxon>
        <taxon>Bacillales</taxon>
        <taxon>Bacillaceae</taxon>
        <taxon>Salsuginibacillus</taxon>
    </lineage>
</organism>
<evidence type="ECO:0000256" key="3">
    <source>
        <dbReference type="ARBA" id="ARBA00022597"/>
    </source>
</evidence>
<protein>
    <submittedName>
        <fullName evidence="8">PTS system IIA component (Glc family)</fullName>
    </submittedName>
</protein>
<dbReference type="RefSeq" id="WP_106589411.1">
    <property type="nucleotide sequence ID" value="NZ_PYAV01000011.1"/>
</dbReference>
<dbReference type="PROSITE" id="PS00371">
    <property type="entry name" value="PTS_EIIA_TYPE_1_HIS"/>
    <property type="match status" value="1"/>
</dbReference>
<dbReference type="GO" id="GO:0005737">
    <property type="term" value="C:cytoplasm"/>
    <property type="evidence" value="ECO:0007669"/>
    <property type="project" value="UniProtKB-SubCell"/>
</dbReference>
<keyword evidence="2" id="KW-0813">Transport</keyword>
<name>A0A2P8HAR7_9BACI</name>
<dbReference type="GO" id="GO:0009401">
    <property type="term" value="P:phosphoenolpyruvate-dependent sugar phosphotransferase system"/>
    <property type="evidence" value="ECO:0007669"/>
    <property type="project" value="UniProtKB-KW"/>
</dbReference>
<evidence type="ECO:0000259" key="7">
    <source>
        <dbReference type="PROSITE" id="PS51093"/>
    </source>
</evidence>
<dbReference type="OrthoDB" id="92465at2"/>
<dbReference type="PANTHER" id="PTHR45008">
    <property type="entry name" value="PTS SYSTEM GLUCOSE-SPECIFIC EIIA COMPONENT"/>
    <property type="match status" value="1"/>
</dbReference>
<dbReference type="NCBIfam" id="TIGR00830">
    <property type="entry name" value="PTBA"/>
    <property type="match status" value="1"/>
</dbReference>
<dbReference type="Gene3D" id="2.70.70.10">
    <property type="entry name" value="Glucose Permease (Domain IIA)"/>
    <property type="match status" value="1"/>
</dbReference>
<dbReference type="InterPro" id="IPR011055">
    <property type="entry name" value="Dup_hybrid_motif"/>
</dbReference>
<keyword evidence="5" id="KW-0598">Phosphotransferase system</keyword>
<keyword evidence="3" id="KW-0762">Sugar transport</keyword>
<evidence type="ECO:0000256" key="5">
    <source>
        <dbReference type="ARBA" id="ARBA00022683"/>
    </source>
</evidence>
<dbReference type="GO" id="GO:0016301">
    <property type="term" value="F:kinase activity"/>
    <property type="evidence" value="ECO:0007669"/>
    <property type="project" value="UniProtKB-KW"/>
</dbReference>
<sequence length="167" mass="17511">MLKKLFGKKSEPAQVQVKSPANGSFVSLTEVDDPTFSEKMMGDGFAVAPADGKIVSPVKGKITQVFPTKHAVGIRSDEGLDVLVHIGLETVSMNGDGFEAHVGEGDSVNAGDLMVEFDVDKVNEQAKSTTTPVVFTEGDQITSIDVESVTDVSAGETLVANVTVNPS</sequence>
<evidence type="ECO:0000313" key="8">
    <source>
        <dbReference type="EMBL" id="PSL43271.1"/>
    </source>
</evidence>
<comment type="caution">
    <text evidence="8">The sequence shown here is derived from an EMBL/GenBank/DDBJ whole genome shotgun (WGS) entry which is preliminary data.</text>
</comment>
<feature type="domain" description="PTS EIIA type-1" evidence="7">
    <location>
        <begin position="33"/>
        <end position="137"/>
    </location>
</feature>
<dbReference type="Pfam" id="PF00358">
    <property type="entry name" value="PTS_EIIA_1"/>
    <property type="match status" value="1"/>
</dbReference>
<keyword evidence="6" id="KW-0418">Kinase</keyword>
<evidence type="ECO:0000256" key="2">
    <source>
        <dbReference type="ARBA" id="ARBA00022448"/>
    </source>
</evidence>
<dbReference type="InterPro" id="IPR001127">
    <property type="entry name" value="PTS_EIIA_1_perm"/>
</dbReference>
<dbReference type="PROSITE" id="PS51093">
    <property type="entry name" value="PTS_EIIA_TYPE_1"/>
    <property type="match status" value="1"/>
</dbReference>
<evidence type="ECO:0000256" key="1">
    <source>
        <dbReference type="ARBA" id="ARBA00004496"/>
    </source>
</evidence>
<dbReference type="EMBL" id="PYAV01000011">
    <property type="protein sequence ID" value="PSL43271.1"/>
    <property type="molecule type" value="Genomic_DNA"/>
</dbReference>
<gene>
    <name evidence="8" type="ORF">B0H94_11196</name>
</gene>
<evidence type="ECO:0000313" key="9">
    <source>
        <dbReference type="Proteomes" id="UP000242310"/>
    </source>
</evidence>
<dbReference type="AlphaFoldDB" id="A0A2P8HAR7"/>
<keyword evidence="9" id="KW-1185">Reference proteome</keyword>
<dbReference type="SUPFAM" id="SSF51261">
    <property type="entry name" value="Duplicated hybrid motif"/>
    <property type="match status" value="1"/>
</dbReference>
<proteinExistence type="predicted"/>
<dbReference type="PANTHER" id="PTHR45008:SF1">
    <property type="entry name" value="PTS SYSTEM GLUCOSE-SPECIFIC EIIA COMPONENT"/>
    <property type="match status" value="1"/>
</dbReference>
<reference evidence="8 9" key="1">
    <citation type="submission" date="2018-03" db="EMBL/GenBank/DDBJ databases">
        <title>Genomic Encyclopedia of Type Strains, Phase III (KMG-III): the genomes of soil and plant-associated and newly described type strains.</title>
        <authorList>
            <person name="Whitman W."/>
        </authorList>
    </citation>
    <scope>NUCLEOTIDE SEQUENCE [LARGE SCALE GENOMIC DNA]</scope>
    <source>
        <strain evidence="8 9">CGMCC 1.07653</strain>
    </source>
</reference>
<dbReference type="Proteomes" id="UP000242310">
    <property type="component" value="Unassembled WGS sequence"/>
</dbReference>
<accession>A0A2P8HAR7</accession>